<dbReference type="EMBL" id="JAFREP010000047">
    <property type="protein sequence ID" value="MBO1323018.1"/>
    <property type="molecule type" value="Genomic_DNA"/>
</dbReference>
<dbReference type="AlphaFoldDB" id="A0A8J7QRZ5"/>
<proteinExistence type="predicted"/>
<organism evidence="3 4">
    <name type="scientific">Acanthopleuribacter pedis</name>
    <dbReference type="NCBI Taxonomy" id="442870"/>
    <lineage>
        <taxon>Bacteria</taxon>
        <taxon>Pseudomonadati</taxon>
        <taxon>Acidobacteriota</taxon>
        <taxon>Holophagae</taxon>
        <taxon>Acanthopleuribacterales</taxon>
        <taxon>Acanthopleuribacteraceae</taxon>
        <taxon>Acanthopleuribacter</taxon>
    </lineage>
</organism>
<dbReference type="RefSeq" id="WP_207862990.1">
    <property type="nucleotide sequence ID" value="NZ_JAFREP010000047.1"/>
</dbReference>
<keyword evidence="4" id="KW-1185">Reference proteome</keyword>
<evidence type="ECO:0000313" key="4">
    <source>
        <dbReference type="Proteomes" id="UP000664417"/>
    </source>
</evidence>
<dbReference type="InterPro" id="IPR054346">
    <property type="entry name" value="ARPP-2"/>
</dbReference>
<evidence type="ECO:0000313" key="3">
    <source>
        <dbReference type="EMBL" id="MBO1323018.1"/>
    </source>
</evidence>
<reference evidence="3" key="1">
    <citation type="submission" date="2021-03" db="EMBL/GenBank/DDBJ databases">
        <authorList>
            <person name="Wang G."/>
        </authorList>
    </citation>
    <scope>NUCLEOTIDE SEQUENCE</scope>
    <source>
        <strain evidence="3">KCTC 12899</strain>
    </source>
</reference>
<feature type="domain" description="ARG and Rhodanese-Phosphatase-superfamily-associated" evidence="2">
    <location>
        <begin position="143"/>
        <end position="231"/>
    </location>
</feature>
<comment type="caution">
    <text evidence="3">The sequence shown here is derived from an EMBL/GenBank/DDBJ whole genome shotgun (WGS) entry which is preliminary data.</text>
</comment>
<dbReference type="Proteomes" id="UP000664417">
    <property type="component" value="Unassembled WGS sequence"/>
</dbReference>
<keyword evidence="1" id="KW-0175">Coiled coil</keyword>
<gene>
    <name evidence="3" type="ORF">J3U88_31420</name>
</gene>
<evidence type="ECO:0000256" key="1">
    <source>
        <dbReference type="SAM" id="Coils"/>
    </source>
</evidence>
<evidence type="ECO:0000259" key="2">
    <source>
        <dbReference type="Pfam" id="PF22549"/>
    </source>
</evidence>
<accession>A0A8J7QRZ5</accession>
<protein>
    <recommendedName>
        <fullName evidence="2">ARG and Rhodanese-Phosphatase-superfamily-associated domain-containing protein</fullName>
    </recommendedName>
</protein>
<name>A0A8J7QRZ5_9BACT</name>
<sequence length="349" mass="40125">MKAKKAWFDYHQPTLQGVHVAGSQDWGLFRVAALVRDQALGAGAMVRTGKKMTGPFIRPHGMIFNNDEGWWQRLTTELYADPCRVPDQLVGIVRFDDAARHALFHSYRRYNEEPLLGKSQRLQKEVTPPNPYHRGEKAMIQLVEHFELVENQIGAMLFMNDRLYATLILPDPVSYRQIHPMLVIHVFGESYRWQGIGDEIPEERLAIKAEDVADLAQLKSMLQAEERENNALLDLYRQMDTADWHFRPAQAVKKPEGLRLEAALFITQPAPTEDAFVGEWIVDGEGNTCYFKSTLMDKFCRRQVPLLTKIEKAGWRRKTLLQMEAWTEADLAKQCKLAGCCHLLRDGYL</sequence>
<feature type="coiled-coil region" evidence="1">
    <location>
        <begin position="208"/>
        <end position="235"/>
    </location>
</feature>
<dbReference type="Pfam" id="PF22549">
    <property type="entry name" value="ARPP-2"/>
    <property type="match status" value="1"/>
</dbReference>